<dbReference type="InterPro" id="IPR002300">
    <property type="entry name" value="aa-tRNA-synth_Ia"/>
</dbReference>
<dbReference type="FunFam" id="3.90.740.10:FF:000017">
    <property type="entry name" value="Leucine--tRNA ligase"/>
    <property type="match status" value="1"/>
</dbReference>
<feature type="domain" description="Aminoacyl-tRNA synthetase class Ia" evidence="11">
    <location>
        <begin position="634"/>
        <end position="668"/>
    </location>
</feature>
<comment type="subcellular location">
    <subcellularLocation>
        <location evidence="9">Cytoplasm</location>
    </subcellularLocation>
</comment>
<dbReference type="PANTHER" id="PTHR43740">
    <property type="entry name" value="LEUCYL-TRNA SYNTHETASE"/>
    <property type="match status" value="1"/>
</dbReference>
<evidence type="ECO:0000256" key="3">
    <source>
        <dbReference type="ARBA" id="ARBA00022598"/>
    </source>
</evidence>
<evidence type="ECO:0000256" key="1">
    <source>
        <dbReference type="ARBA" id="ARBA00005594"/>
    </source>
</evidence>
<protein>
    <recommendedName>
        <fullName evidence="9">Leucine--tRNA ligase</fullName>
        <ecNumber evidence="9">6.1.1.4</ecNumber>
    </recommendedName>
    <alternativeName>
        <fullName evidence="9">Leucyl-tRNA synthetase</fullName>
        <shortName evidence="9">LeuRS</shortName>
    </alternativeName>
</protein>
<dbReference type="PANTHER" id="PTHR43740:SF2">
    <property type="entry name" value="LEUCINE--TRNA LIGASE, MITOCHONDRIAL"/>
    <property type="match status" value="1"/>
</dbReference>
<evidence type="ECO:0000256" key="9">
    <source>
        <dbReference type="HAMAP-Rule" id="MF_00049"/>
    </source>
</evidence>
<dbReference type="InterPro" id="IPR013155">
    <property type="entry name" value="M/V/L/I-tRNA-synth_anticd-bd"/>
</dbReference>
<dbReference type="Gene3D" id="1.10.730.10">
    <property type="entry name" value="Isoleucyl-tRNA Synthetase, Domain 1"/>
    <property type="match status" value="1"/>
</dbReference>
<dbReference type="CDD" id="cd00812">
    <property type="entry name" value="LeuRS_core"/>
    <property type="match status" value="1"/>
</dbReference>
<dbReference type="InterPro" id="IPR002302">
    <property type="entry name" value="Leu-tRNA-ligase"/>
</dbReference>
<keyword evidence="6 9" id="KW-0648">Protein biosynthesis</keyword>
<feature type="binding site" evidence="9">
    <location>
        <position position="645"/>
    </location>
    <ligand>
        <name>ATP</name>
        <dbReference type="ChEBI" id="CHEBI:30616"/>
    </ligand>
</feature>
<evidence type="ECO:0000256" key="2">
    <source>
        <dbReference type="ARBA" id="ARBA00022490"/>
    </source>
</evidence>
<dbReference type="Proteomes" id="UP000473278">
    <property type="component" value="Unassembled WGS sequence"/>
</dbReference>
<evidence type="ECO:0000256" key="5">
    <source>
        <dbReference type="ARBA" id="ARBA00022840"/>
    </source>
</evidence>
<dbReference type="SUPFAM" id="SSF47323">
    <property type="entry name" value="Anticodon-binding domain of a subclass of class I aminoacyl-tRNA synthetases"/>
    <property type="match status" value="1"/>
</dbReference>
<dbReference type="PRINTS" id="PR00985">
    <property type="entry name" value="TRNASYNTHLEU"/>
</dbReference>
<dbReference type="InterPro" id="IPR025709">
    <property type="entry name" value="Leu_tRNA-synth_edit"/>
</dbReference>
<gene>
    <name evidence="9" type="primary">leuS</name>
    <name evidence="15" type="ORF">G3570_05835</name>
</gene>
<comment type="catalytic activity">
    <reaction evidence="8 9">
        <text>tRNA(Leu) + L-leucine + ATP = L-leucyl-tRNA(Leu) + AMP + diphosphate</text>
        <dbReference type="Rhea" id="RHEA:11688"/>
        <dbReference type="Rhea" id="RHEA-COMP:9613"/>
        <dbReference type="Rhea" id="RHEA-COMP:9622"/>
        <dbReference type="ChEBI" id="CHEBI:30616"/>
        <dbReference type="ChEBI" id="CHEBI:33019"/>
        <dbReference type="ChEBI" id="CHEBI:57427"/>
        <dbReference type="ChEBI" id="CHEBI:78442"/>
        <dbReference type="ChEBI" id="CHEBI:78494"/>
        <dbReference type="ChEBI" id="CHEBI:456215"/>
        <dbReference type="EC" id="6.1.1.4"/>
    </reaction>
</comment>
<dbReference type="InterPro" id="IPR009080">
    <property type="entry name" value="tRNAsynth_Ia_anticodon-bd"/>
</dbReference>
<evidence type="ECO:0000259" key="13">
    <source>
        <dbReference type="Pfam" id="PF09334"/>
    </source>
</evidence>
<comment type="caution">
    <text evidence="15">The sequence shown here is derived from an EMBL/GenBank/DDBJ whole genome shotgun (WGS) entry which is preliminary data.</text>
</comment>
<comment type="caution">
    <text evidence="9">Lacks conserved residue(s) required for the propagation of feature annotation.</text>
</comment>
<dbReference type="GO" id="GO:0005829">
    <property type="term" value="C:cytosol"/>
    <property type="evidence" value="ECO:0007669"/>
    <property type="project" value="TreeGrafter"/>
</dbReference>
<feature type="domain" description="Leucyl-tRNA synthetase editing" evidence="14">
    <location>
        <begin position="220"/>
        <end position="414"/>
    </location>
</feature>
<dbReference type="Pfam" id="PF00133">
    <property type="entry name" value="tRNA-synt_1"/>
    <property type="match status" value="1"/>
</dbReference>
<dbReference type="CDD" id="cd07958">
    <property type="entry name" value="Anticodon_Ia_Leu_BEm"/>
    <property type="match status" value="1"/>
</dbReference>
<evidence type="ECO:0000259" key="14">
    <source>
        <dbReference type="Pfam" id="PF13603"/>
    </source>
</evidence>
<accession>A0A6M1STK7</accession>
<keyword evidence="7 9" id="KW-0030">Aminoacyl-tRNA synthetase</keyword>
<dbReference type="Pfam" id="PF13603">
    <property type="entry name" value="tRNA-synt_1_2"/>
    <property type="match status" value="1"/>
</dbReference>
<evidence type="ECO:0000256" key="7">
    <source>
        <dbReference type="ARBA" id="ARBA00023146"/>
    </source>
</evidence>
<dbReference type="GO" id="GO:0006429">
    <property type="term" value="P:leucyl-tRNA aminoacylation"/>
    <property type="evidence" value="ECO:0007669"/>
    <property type="project" value="UniProtKB-UniRule"/>
</dbReference>
<dbReference type="SUPFAM" id="SSF50677">
    <property type="entry name" value="ValRS/IleRS/LeuRS editing domain"/>
    <property type="match status" value="1"/>
</dbReference>
<keyword evidence="16" id="KW-1185">Reference proteome</keyword>
<evidence type="ECO:0000259" key="12">
    <source>
        <dbReference type="Pfam" id="PF08264"/>
    </source>
</evidence>
<dbReference type="FunFam" id="1.10.730.10:FF:000011">
    <property type="entry name" value="Leucine--tRNA ligase chloroplastic/mitochondrial"/>
    <property type="match status" value="1"/>
</dbReference>
<feature type="short sequence motif" description="'KMSKS' region" evidence="9">
    <location>
        <begin position="642"/>
        <end position="646"/>
    </location>
</feature>
<dbReference type="FunFam" id="3.40.50.620:FF:000056">
    <property type="entry name" value="Leucine--tRNA ligase"/>
    <property type="match status" value="1"/>
</dbReference>
<evidence type="ECO:0000259" key="11">
    <source>
        <dbReference type="Pfam" id="PF00133"/>
    </source>
</evidence>
<keyword evidence="4 9" id="KW-0547">Nucleotide-binding</keyword>
<dbReference type="RefSeq" id="WP_165140224.1">
    <property type="nucleotide sequence ID" value="NZ_JAALLT010000002.1"/>
</dbReference>
<dbReference type="Gene3D" id="3.40.50.620">
    <property type="entry name" value="HUPs"/>
    <property type="match status" value="2"/>
</dbReference>
<dbReference type="Pfam" id="PF09334">
    <property type="entry name" value="tRNA-synt_1g"/>
    <property type="match status" value="1"/>
</dbReference>
<keyword evidence="2 9" id="KW-0963">Cytoplasm</keyword>
<dbReference type="HAMAP" id="MF_00049_B">
    <property type="entry name" value="Leu_tRNA_synth_B"/>
    <property type="match status" value="1"/>
</dbReference>
<evidence type="ECO:0000313" key="16">
    <source>
        <dbReference type="Proteomes" id="UP000473278"/>
    </source>
</evidence>
<dbReference type="EMBL" id="JAALLT010000002">
    <property type="protein sequence ID" value="NGP76142.1"/>
    <property type="molecule type" value="Genomic_DNA"/>
</dbReference>
<reference evidence="15 16" key="1">
    <citation type="submission" date="2020-02" db="EMBL/GenBank/DDBJ databases">
        <title>Balneolaceae bacterium YR4-1, complete genome.</title>
        <authorList>
            <person name="Li Y."/>
            <person name="Wu S."/>
        </authorList>
    </citation>
    <scope>NUCLEOTIDE SEQUENCE [LARGE SCALE GENOMIC DNA]</scope>
    <source>
        <strain evidence="15 16">YR4-1</strain>
    </source>
</reference>
<dbReference type="AlphaFoldDB" id="A0A6M1STK7"/>
<evidence type="ECO:0000256" key="6">
    <source>
        <dbReference type="ARBA" id="ARBA00022917"/>
    </source>
</evidence>
<organism evidence="15 16">
    <name type="scientific">Halalkalibaculum roseum</name>
    <dbReference type="NCBI Taxonomy" id="2709311"/>
    <lineage>
        <taxon>Bacteria</taxon>
        <taxon>Pseudomonadati</taxon>
        <taxon>Balneolota</taxon>
        <taxon>Balneolia</taxon>
        <taxon>Balneolales</taxon>
        <taxon>Balneolaceae</taxon>
        <taxon>Halalkalibaculum</taxon>
    </lineage>
</organism>
<dbReference type="NCBIfam" id="TIGR00396">
    <property type="entry name" value="leuS_bact"/>
    <property type="match status" value="1"/>
</dbReference>
<evidence type="ECO:0000256" key="4">
    <source>
        <dbReference type="ARBA" id="ARBA00022741"/>
    </source>
</evidence>
<feature type="domain" description="Methionyl/Valyl/Leucyl/Isoleucyl-tRNA synthetase anticodon-binding" evidence="12">
    <location>
        <begin position="722"/>
        <end position="836"/>
    </location>
</feature>
<feature type="domain" description="Methionyl/Leucyl tRNA synthetase" evidence="13">
    <location>
        <begin position="39"/>
        <end position="171"/>
    </location>
</feature>
<comment type="similarity">
    <text evidence="1 9 10">Belongs to the class-I aminoacyl-tRNA synthetase family.</text>
</comment>
<keyword evidence="3 9" id="KW-0436">Ligase</keyword>
<dbReference type="InterPro" id="IPR014729">
    <property type="entry name" value="Rossmann-like_a/b/a_fold"/>
</dbReference>
<keyword evidence="5 9" id="KW-0067">ATP-binding</keyword>
<evidence type="ECO:0000256" key="8">
    <source>
        <dbReference type="ARBA" id="ARBA00047469"/>
    </source>
</evidence>
<dbReference type="GO" id="GO:0005524">
    <property type="term" value="F:ATP binding"/>
    <property type="evidence" value="ECO:0007669"/>
    <property type="project" value="UniProtKB-UniRule"/>
</dbReference>
<proteinExistence type="inferred from homology"/>
<dbReference type="SUPFAM" id="SSF52374">
    <property type="entry name" value="Nucleotidylyl transferase"/>
    <property type="match status" value="1"/>
</dbReference>
<dbReference type="InterPro" id="IPR015413">
    <property type="entry name" value="Methionyl/Leucyl_tRNA_Synth"/>
</dbReference>
<dbReference type="GO" id="GO:0002161">
    <property type="term" value="F:aminoacyl-tRNA deacylase activity"/>
    <property type="evidence" value="ECO:0007669"/>
    <property type="project" value="InterPro"/>
</dbReference>
<dbReference type="GO" id="GO:0004823">
    <property type="term" value="F:leucine-tRNA ligase activity"/>
    <property type="evidence" value="ECO:0007669"/>
    <property type="project" value="UniProtKB-UniRule"/>
</dbReference>
<name>A0A6M1STK7_9BACT</name>
<evidence type="ECO:0000256" key="10">
    <source>
        <dbReference type="RuleBase" id="RU363039"/>
    </source>
</evidence>
<dbReference type="InterPro" id="IPR009008">
    <property type="entry name" value="Val/Leu/Ile-tRNA-synth_edit"/>
</dbReference>
<dbReference type="Pfam" id="PF08264">
    <property type="entry name" value="Anticodon_1"/>
    <property type="match status" value="1"/>
</dbReference>
<evidence type="ECO:0000313" key="15">
    <source>
        <dbReference type="EMBL" id="NGP76142.1"/>
    </source>
</evidence>
<dbReference type="EC" id="6.1.1.4" evidence="9"/>
<dbReference type="FunFam" id="3.40.50.620:FF:000077">
    <property type="entry name" value="Leucine--tRNA ligase"/>
    <property type="match status" value="1"/>
</dbReference>
<sequence>MSSYNPDQIETKWQEYWQKQKTFKTPEQHDKPKYYVLDMFPYPSGSGLHVGHPEGYTATDIVARYKRMKGFNVLHPIGWDAFGLPAEQYAVKTGTHPRDTTEKNINRFREQLQALGFSYDWDREVNTTDPEYYKWTQWIFLKLYEKGLAYEDNVPVNWCPELGTVLANEEVIDGKSEVGGFPVVRKPMRQWVLKITEYADRLLEGLDDLDWPHSTKEMQRNWIGKSIGADIDFKVAEAESKNLGNDEKYIRVFTTRPDTLFGATYMVLAPEHHLVEKITEKERLDEVKEYKEQAARKSELERTELSKEKTGVFTGAYAINPATGEEIPIWVADYVMATYGSGAIMAVPGHDERDWEFAKKFGLDIVEVVKGGNIEEEAYTDTEEGIVVNSTNDEISLNELPVDEAKEKITEWLENNDYGKKAVNYKLRDWLFSRQRYWGEPFPIIHVDGEPKALTEEQLPVTLPDLDDYQPTETGEPPLAKAEDWVNTTDPETGKPAKRETNTMPQWAGSCWYYLRYCSPDFDGGPIDPDEEDYWMPVDLYVGGAEHSVLHLLYARFWHKVLYDCGVLKTKEPFQKLVHQGMILGEMEYTGYKKDGEWISSDEIDAVGEVEKVKLPESKIGKEGDNYVVKGTNIKIDAKAHKMSKSRGNVVNPDDIIEEYGADSMRLYEMFMGPLEQVKPWSTKDVDGVYRFLGRVWRLMIDEETGEVLDSVIQKGDPSREQLKTLHECIEKVGKDIEDLSFNTAISAMMIFVNEANKWDERPQQILESFLKLLSPFAPHIAEELWRMLGHEDTIAYEPWPEFKKEYLVSDTQLYPIQVNGKVRADIEVPREKAKDKEFVLNAAKEEENIKKYLSEGKIVKEIFVPGRIVNIVVK</sequence>